<sequence length="123" mass="14043">MRRRMVAAAIAAGALCAGAGQAAAYPMHYDPAADYAHMNCVLLERAYTEAPYFRMDRHDAYAWMQQTPGWEMLKDNEREQSLQGLGVMYDNYERCWIVQKYRPLPLRPVNPVQMILTAMGSSH</sequence>
<keyword evidence="3" id="KW-1185">Reference proteome</keyword>
<accession>A0A939IY52</accession>
<protein>
    <recommendedName>
        <fullName evidence="4">Secreted protein</fullName>
    </recommendedName>
</protein>
<evidence type="ECO:0000313" key="2">
    <source>
        <dbReference type="EMBL" id="MBN9645170.1"/>
    </source>
</evidence>
<gene>
    <name evidence="2" type="ORF">JZY06_11195</name>
</gene>
<feature type="signal peptide" evidence="1">
    <location>
        <begin position="1"/>
        <end position="24"/>
    </location>
</feature>
<name>A0A939IY52_9CORY</name>
<evidence type="ECO:0000313" key="3">
    <source>
        <dbReference type="Proteomes" id="UP000664332"/>
    </source>
</evidence>
<comment type="caution">
    <text evidence="2">The sequence shown here is derived from an EMBL/GenBank/DDBJ whole genome shotgun (WGS) entry which is preliminary data.</text>
</comment>
<evidence type="ECO:0000256" key="1">
    <source>
        <dbReference type="SAM" id="SignalP"/>
    </source>
</evidence>
<evidence type="ECO:0008006" key="4">
    <source>
        <dbReference type="Google" id="ProtNLM"/>
    </source>
</evidence>
<keyword evidence="1" id="KW-0732">Signal</keyword>
<dbReference type="Proteomes" id="UP000664332">
    <property type="component" value="Unassembled WGS sequence"/>
</dbReference>
<proteinExistence type="predicted"/>
<dbReference type="EMBL" id="JAFLEQ010000017">
    <property type="protein sequence ID" value="MBN9645170.1"/>
    <property type="molecule type" value="Genomic_DNA"/>
</dbReference>
<reference evidence="2" key="1">
    <citation type="submission" date="2021-03" db="EMBL/GenBank/DDBJ databases">
        <authorList>
            <person name="Sun Q."/>
        </authorList>
    </citation>
    <scope>NUCLEOTIDE SEQUENCE</scope>
    <source>
        <strain evidence="2">CCM 8862</strain>
    </source>
</reference>
<dbReference type="RefSeq" id="WP_207279643.1">
    <property type="nucleotide sequence ID" value="NZ_JAFLEQ010000017.1"/>
</dbReference>
<organism evidence="2 3">
    <name type="scientific">Corynebacterium mendelii</name>
    <dbReference type="NCBI Taxonomy" id="2765362"/>
    <lineage>
        <taxon>Bacteria</taxon>
        <taxon>Bacillati</taxon>
        <taxon>Actinomycetota</taxon>
        <taxon>Actinomycetes</taxon>
        <taxon>Mycobacteriales</taxon>
        <taxon>Corynebacteriaceae</taxon>
        <taxon>Corynebacterium</taxon>
    </lineage>
</organism>
<feature type="chain" id="PRO_5036975730" description="Secreted protein" evidence="1">
    <location>
        <begin position="25"/>
        <end position="123"/>
    </location>
</feature>
<dbReference type="AlphaFoldDB" id="A0A939IY52"/>